<feature type="transmembrane region" description="Helical" evidence="2">
    <location>
        <begin position="271"/>
        <end position="304"/>
    </location>
</feature>
<feature type="transmembrane region" description="Helical" evidence="2">
    <location>
        <begin position="324"/>
        <end position="351"/>
    </location>
</feature>
<name>A0A918W5Q4_9ACTN</name>
<feature type="compositionally biased region" description="Pro residues" evidence="1">
    <location>
        <begin position="31"/>
        <end position="50"/>
    </location>
</feature>
<organism evidence="3 4">
    <name type="scientific">Streptomyces termitum</name>
    <dbReference type="NCBI Taxonomy" id="67368"/>
    <lineage>
        <taxon>Bacteria</taxon>
        <taxon>Bacillati</taxon>
        <taxon>Actinomycetota</taxon>
        <taxon>Actinomycetes</taxon>
        <taxon>Kitasatosporales</taxon>
        <taxon>Streptomycetaceae</taxon>
        <taxon>Streptomyces</taxon>
    </lineage>
</organism>
<dbReference type="Proteomes" id="UP000644020">
    <property type="component" value="Unassembled WGS sequence"/>
</dbReference>
<feature type="region of interest" description="Disordered" evidence="1">
    <location>
        <begin position="1"/>
        <end position="50"/>
    </location>
</feature>
<feature type="transmembrane region" description="Helical" evidence="2">
    <location>
        <begin position="191"/>
        <end position="215"/>
    </location>
</feature>
<dbReference type="RefSeq" id="WP_189975480.1">
    <property type="nucleotide sequence ID" value="NZ_BMUL01000002.1"/>
</dbReference>
<protein>
    <recommendedName>
        <fullName evidence="5">Glycerophosphoryl diester phosphodiesterase membrane domain-containing protein</fullName>
    </recommendedName>
</protein>
<sequence length="370" mass="38543">MNDTPGRNTPGSSPSDDQDGSAPRWSADRPPAGPTPPPGQSWGAPPPYPGGPYGYGAPPAARPGVIPLRPLTVGEMLEASITTLRRYWRVVLPVTVSVSVVTQAALVPIQRHLGVGQPVLHADASPAEQMEAASDYLRASFVSYAPSMLISIAAGVFTAAMLTVVLSRAVLGRPVTLGEAWREASPRLPSLLLLSLALPLGAALLAVVAMAPGLLLGGAGGVLLAFLGGTGAFLVSTWLLIRFSLASPALMLERQGIVAALKRSAKLVRGTWWRVFGITVLTQLLIVLFTVLLTIPFTAIAFSIGGVDVTDLASSGFETSWTYLIVMGIGGVVAGALTYPVAAGVTVLLYVDQRIRREALDLELSKAAGL</sequence>
<keyword evidence="2" id="KW-1133">Transmembrane helix</keyword>
<comment type="caution">
    <text evidence="3">The sequence shown here is derived from an EMBL/GenBank/DDBJ whole genome shotgun (WGS) entry which is preliminary data.</text>
</comment>
<proteinExistence type="predicted"/>
<evidence type="ECO:0000313" key="4">
    <source>
        <dbReference type="Proteomes" id="UP000644020"/>
    </source>
</evidence>
<keyword evidence="2" id="KW-0472">Membrane</keyword>
<reference evidence="3" key="2">
    <citation type="submission" date="2020-09" db="EMBL/GenBank/DDBJ databases">
        <authorList>
            <person name="Sun Q."/>
            <person name="Ohkuma M."/>
        </authorList>
    </citation>
    <scope>NUCLEOTIDE SEQUENCE</scope>
    <source>
        <strain evidence="3">JCM 4518</strain>
    </source>
</reference>
<dbReference type="AlphaFoldDB" id="A0A918W5Q4"/>
<evidence type="ECO:0000256" key="2">
    <source>
        <dbReference type="SAM" id="Phobius"/>
    </source>
</evidence>
<dbReference type="PANTHER" id="PTHR33133">
    <property type="entry name" value="OS08G0107100 PROTEIN-RELATED"/>
    <property type="match status" value="1"/>
</dbReference>
<gene>
    <name evidence="3" type="ORF">GCM10010305_12400</name>
</gene>
<evidence type="ECO:0008006" key="5">
    <source>
        <dbReference type="Google" id="ProtNLM"/>
    </source>
</evidence>
<reference evidence="3" key="1">
    <citation type="journal article" date="2014" name="Int. J. Syst. Evol. Microbiol.">
        <title>Complete genome sequence of Corynebacterium casei LMG S-19264T (=DSM 44701T), isolated from a smear-ripened cheese.</title>
        <authorList>
            <consortium name="US DOE Joint Genome Institute (JGI-PGF)"/>
            <person name="Walter F."/>
            <person name="Albersmeier A."/>
            <person name="Kalinowski J."/>
            <person name="Ruckert C."/>
        </authorList>
    </citation>
    <scope>NUCLEOTIDE SEQUENCE</scope>
    <source>
        <strain evidence="3">JCM 4518</strain>
    </source>
</reference>
<evidence type="ECO:0000256" key="1">
    <source>
        <dbReference type="SAM" id="MobiDB-lite"/>
    </source>
</evidence>
<feature type="transmembrane region" description="Helical" evidence="2">
    <location>
        <begin position="90"/>
        <end position="109"/>
    </location>
</feature>
<dbReference type="EMBL" id="BMUL01000002">
    <property type="protein sequence ID" value="GHA71369.1"/>
    <property type="molecule type" value="Genomic_DNA"/>
</dbReference>
<keyword evidence="2" id="KW-0812">Transmembrane</keyword>
<evidence type="ECO:0000313" key="3">
    <source>
        <dbReference type="EMBL" id="GHA71369.1"/>
    </source>
</evidence>
<dbReference type="PANTHER" id="PTHR33133:SF1">
    <property type="entry name" value="EXPRESSED PROTEIN-RELATED"/>
    <property type="match status" value="1"/>
</dbReference>
<keyword evidence="4" id="KW-1185">Reference proteome</keyword>
<accession>A0A918W5Q4</accession>
<feature type="transmembrane region" description="Helical" evidence="2">
    <location>
        <begin position="221"/>
        <end position="241"/>
    </location>
</feature>
<feature type="transmembrane region" description="Helical" evidence="2">
    <location>
        <begin position="148"/>
        <end position="171"/>
    </location>
</feature>